<dbReference type="InterPro" id="IPR007590">
    <property type="entry name" value="Saf4/Yju2"/>
</dbReference>
<dbReference type="OrthoDB" id="1748369at2759"/>
<dbReference type="Gene3D" id="3.40.50.300">
    <property type="entry name" value="P-loop containing nucleotide triphosphate hydrolases"/>
    <property type="match status" value="1"/>
</dbReference>
<reference evidence="1" key="1">
    <citation type="submission" date="2020-07" db="EMBL/GenBank/DDBJ databases">
        <title>Ethylene signaling mediates host invasion by parasitic plants.</title>
        <authorList>
            <person name="Yoshida S."/>
        </authorList>
    </citation>
    <scope>NUCLEOTIDE SEQUENCE</scope>
    <source>
        <strain evidence="1">Okayama</strain>
    </source>
</reference>
<dbReference type="EMBL" id="BMAC01001382">
    <property type="protein sequence ID" value="GFQ07069.1"/>
    <property type="molecule type" value="Genomic_DNA"/>
</dbReference>
<keyword evidence="1" id="KW-0378">Hydrolase</keyword>
<dbReference type="InterPro" id="IPR027417">
    <property type="entry name" value="P-loop_NTPase"/>
</dbReference>
<evidence type="ECO:0000313" key="2">
    <source>
        <dbReference type="Proteomes" id="UP000653305"/>
    </source>
</evidence>
<keyword evidence="2" id="KW-1185">Reference proteome</keyword>
<keyword evidence="1" id="KW-0547">Nucleotide-binding</keyword>
<evidence type="ECO:0000313" key="1">
    <source>
        <dbReference type="EMBL" id="GFQ07069.1"/>
    </source>
</evidence>
<dbReference type="Proteomes" id="UP000653305">
    <property type="component" value="Unassembled WGS sequence"/>
</dbReference>
<keyword evidence="1" id="KW-0347">Helicase</keyword>
<proteinExistence type="predicted"/>
<comment type="caution">
    <text evidence="1">The sequence shown here is derived from an EMBL/GenBank/DDBJ whole genome shotgun (WGS) entry which is preliminary data.</text>
</comment>
<gene>
    <name evidence="1" type="ORF">PHJA_002851000</name>
</gene>
<dbReference type="GO" id="GO:0004386">
    <property type="term" value="F:helicase activity"/>
    <property type="evidence" value="ECO:0007669"/>
    <property type="project" value="UniProtKB-KW"/>
</dbReference>
<protein>
    <submittedName>
        <fullName evidence="1">Dead-box ATP-dependent RNA helicase 35</fullName>
    </submittedName>
</protein>
<dbReference type="GO" id="GO:0000398">
    <property type="term" value="P:mRNA splicing, via spliceosome"/>
    <property type="evidence" value="ECO:0007669"/>
    <property type="project" value="InterPro"/>
</dbReference>
<dbReference type="Pfam" id="PF04502">
    <property type="entry name" value="Saf4_Yju2"/>
    <property type="match status" value="1"/>
</dbReference>
<name>A0A830DBG2_9LAMI</name>
<sequence length="309" mass="36344">MTLMKKPRTGLVGGRPHFDWYTPLATPQGEILQAIEWHPDLKWLGTYSQKPRKERSDRFCRYHNEYGHNTDQCTHPKDEIERLVQAGHLKEYHYCRKDRSLLYNLPSPALGSRSEPRIEVFLQTKQSNRIFYFSFWKENGWNPNYHLFPFHPKHLPKNNMGERVEVKDLNLSDLDLTKIKRRPRNRMRMTLPMSICCDNCGNHIYKGTKFNCRPEKDKSFISVKSQLEVVRRGVHIVVATPGRLKDMLAKKKKNLDNCRAMRRVVLLLPDDLASPRSHLARPCPSCHLVLFCVSWPVCLLRYGPHFVRN</sequence>
<organism evidence="1 2">
    <name type="scientific">Phtheirospermum japonicum</name>
    <dbReference type="NCBI Taxonomy" id="374723"/>
    <lineage>
        <taxon>Eukaryota</taxon>
        <taxon>Viridiplantae</taxon>
        <taxon>Streptophyta</taxon>
        <taxon>Embryophyta</taxon>
        <taxon>Tracheophyta</taxon>
        <taxon>Spermatophyta</taxon>
        <taxon>Magnoliopsida</taxon>
        <taxon>eudicotyledons</taxon>
        <taxon>Gunneridae</taxon>
        <taxon>Pentapetalae</taxon>
        <taxon>asterids</taxon>
        <taxon>lamiids</taxon>
        <taxon>Lamiales</taxon>
        <taxon>Orobanchaceae</taxon>
        <taxon>Orobanchaceae incertae sedis</taxon>
        <taxon>Phtheirospermum</taxon>
    </lineage>
</organism>
<dbReference type="AlphaFoldDB" id="A0A830DBG2"/>
<keyword evidence="1" id="KW-0067">ATP-binding</keyword>
<accession>A0A830DBG2</accession>
<dbReference type="SUPFAM" id="SSF52540">
    <property type="entry name" value="P-loop containing nucleoside triphosphate hydrolases"/>
    <property type="match status" value="1"/>
</dbReference>